<accession>A0AAV8WPW6</accession>
<sequence>MMIFIFKESSNISDDNVEAQPLWEYPGIALSNEIEIASLDLKDIPETLLECNGSFQLEDSLDCNGIALWVDWNLEGISKSIISTGPVVPIELGQNIHWDMYTRQGVCLFPSKTVKNIDYNFKFDFNEGNISFKCK</sequence>
<comment type="caution">
    <text evidence="1">The sequence shown here is derived from an EMBL/GenBank/DDBJ whole genome shotgun (WGS) entry which is preliminary data.</text>
</comment>
<dbReference type="EMBL" id="JANEYF010005300">
    <property type="protein sequence ID" value="KAJ8928652.1"/>
    <property type="molecule type" value="Genomic_DNA"/>
</dbReference>
<gene>
    <name evidence="1" type="ORF">NQ314_018746</name>
</gene>
<keyword evidence="2" id="KW-1185">Reference proteome</keyword>
<proteinExistence type="predicted"/>
<dbReference type="Proteomes" id="UP001162156">
    <property type="component" value="Unassembled WGS sequence"/>
</dbReference>
<reference evidence="1" key="1">
    <citation type="journal article" date="2023" name="Insect Mol. Biol.">
        <title>Genome sequencing provides insights into the evolution of gene families encoding plant cell wall-degrading enzymes in longhorned beetles.</title>
        <authorList>
            <person name="Shin N.R."/>
            <person name="Okamura Y."/>
            <person name="Kirsch R."/>
            <person name="Pauchet Y."/>
        </authorList>
    </citation>
    <scope>NUCLEOTIDE SEQUENCE</scope>
    <source>
        <strain evidence="1">RBIC_L_NR</strain>
    </source>
</reference>
<name>A0AAV8WPW6_9CUCU</name>
<dbReference type="Gene3D" id="2.70.160.11">
    <property type="entry name" value="Hnrnp arginine n-methyltransferase1"/>
    <property type="match status" value="1"/>
</dbReference>
<dbReference type="AlphaFoldDB" id="A0AAV8WPW6"/>
<organism evidence="1 2">
    <name type="scientific">Rhamnusium bicolor</name>
    <dbReference type="NCBI Taxonomy" id="1586634"/>
    <lineage>
        <taxon>Eukaryota</taxon>
        <taxon>Metazoa</taxon>
        <taxon>Ecdysozoa</taxon>
        <taxon>Arthropoda</taxon>
        <taxon>Hexapoda</taxon>
        <taxon>Insecta</taxon>
        <taxon>Pterygota</taxon>
        <taxon>Neoptera</taxon>
        <taxon>Endopterygota</taxon>
        <taxon>Coleoptera</taxon>
        <taxon>Polyphaga</taxon>
        <taxon>Cucujiformia</taxon>
        <taxon>Chrysomeloidea</taxon>
        <taxon>Cerambycidae</taxon>
        <taxon>Lepturinae</taxon>
        <taxon>Rhagiini</taxon>
        <taxon>Rhamnusium</taxon>
    </lineage>
</organism>
<protein>
    <submittedName>
        <fullName evidence="1">Uncharacterized protein</fullName>
    </submittedName>
</protein>
<evidence type="ECO:0000313" key="2">
    <source>
        <dbReference type="Proteomes" id="UP001162156"/>
    </source>
</evidence>
<evidence type="ECO:0000313" key="1">
    <source>
        <dbReference type="EMBL" id="KAJ8928652.1"/>
    </source>
</evidence>